<dbReference type="EMBL" id="CP016170">
    <property type="protein sequence ID" value="ANN66813.1"/>
    <property type="molecule type" value="Genomic_DNA"/>
</dbReference>
<evidence type="ECO:0000313" key="3">
    <source>
        <dbReference type="Proteomes" id="UP000091897"/>
    </source>
</evidence>
<evidence type="ECO:0000313" key="2">
    <source>
        <dbReference type="EMBL" id="ANN66813.1"/>
    </source>
</evidence>
<name>A0ABN4R5B1_9BORD</name>
<feature type="region of interest" description="Disordered" evidence="1">
    <location>
        <begin position="104"/>
        <end position="126"/>
    </location>
</feature>
<evidence type="ECO:0000256" key="1">
    <source>
        <dbReference type="SAM" id="MobiDB-lite"/>
    </source>
</evidence>
<dbReference type="Proteomes" id="UP000091897">
    <property type="component" value="Chromosome"/>
</dbReference>
<accession>A0ABN4R5B1</accession>
<reference evidence="2 3" key="1">
    <citation type="submission" date="2016-06" db="EMBL/GenBank/DDBJ databases">
        <title>Complete genome sequences of Bordetella bronchialis and Bordetella flabilis.</title>
        <authorList>
            <person name="LiPuma J.J."/>
            <person name="Spilker T."/>
        </authorList>
    </citation>
    <scope>NUCLEOTIDE SEQUENCE [LARGE SCALE GENOMIC DNA]</scope>
    <source>
        <strain evidence="2 3">AU3182</strain>
    </source>
</reference>
<proteinExistence type="predicted"/>
<keyword evidence="3" id="KW-1185">Reference proteome</keyword>
<protein>
    <submittedName>
        <fullName evidence="2">Uncharacterized protein</fullName>
    </submittedName>
</protein>
<sequence length="126" mass="13395">MLTIEERFWEYSFKGPKGALKAKFSNQPDPDSHPLFGPLLQRNGIANIESVTCGPPKTNYPCNHYAGSKEMSSVDLRVEVGWVGQAYASVAGYASNAARSITRAGSRAVSRPGASAAGNHAVGSPR</sequence>
<organism evidence="2 3">
    <name type="scientific">Bordetella bronchialis</name>
    <dbReference type="NCBI Taxonomy" id="463025"/>
    <lineage>
        <taxon>Bacteria</taxon>
        <taxon>Pseudomonadati</taxon>
        <taxon>Pseudomonadota</taxon>
        <taxon>Betaproteobacteria</taxon>
        <taxon>Burkholderiales</taxon>
        <taxon>Alcaligenaceae</taxon>
        <taxon>Bordetella</taxon>
    </lineage>
</organism>
<gene>
    <name evidence="2" type="ORF">BAU06_11435</name>
</gene>